<feature type="domain" description="Methyltransferase" evidence="1">
    <location>
        <begin position="433"/>
        <end position="553"/>
    </location>
</feature>
<dbReference type="CDD" id="cd02440">
    <property type="entry name" value="AdoMet_MTases"/>
    <property type="match status" value="1"/>
</dbReference>
<proteinExistence type="predicted"/>
<dbReference type="InterPro" id="IPR025714">
    <property type="entry name" value="Methyltranfer_dom"/>
</dbReference>
<protein>
    <submittedName>
        <fullName evidence="2">Class I SAM-dependent methyltransferase</fullName>
    </submittedName>
</protein>
<organism evidence="2 3">
    <name type="scientific">Paenibacillus nanensis</name>
    <dbReference type="NCBI Taxonomy" id="393251"/>
    <lineage>
        <taxon>Bacteria</taxon>
        <taxon>Bacillati</taxon>
        <taxon>Bacillota</taxon>
        <taxon>Bacilli</taxon>
        <taxon>Bacillales</taxon>
        <taxon>Paenibacillaceae</taxon>
        <taxon>Paenibacillus</taxon>
    </lineage>
</organism>
<evidence type="ECO:0000313" key="3">
    <source>
        <dbReference type="Proteomes" id="UP000266482"/>
    </source>
</evidence>
<dbReference type="RefSeq" id="WP_119602323.1">
    <property type="nucleotide sequence ID" value="NZ_QXQA01000017.1"/>
</dbReference>
<dbReference type="Gene3D" id="3.40.50.150">
    <property type="entry name" value="Vaccinia Virus protein VP39"/>
    <property type="match status" value="1"/>
</dbReference>
<comment type="caution">
    <text evidence="2">The sequence shown here is derived from an EMBL/GenBank/DDBJ whole genome shotgun (WGS) entry which is preliminary data.</text>
</comment>
<sequence length="690" mass="78708">MLHTLALIEAYRMNRLSPASLSEHPWLLYLTSAEERVVNVERMKSLKELSDANLVLDYVERSLRLLDAQRLSFWMKELLEEVLCWSEAAKGGTARERLRWQGEGVNVHVHNVGSAQLYERTYGLGAAGSRQAVVRCLIEAHGLVGQQIRGEVPASDGIMLYELVRTGALTPDELERLLLALNHCVIGAVSDELWESVKPEAQTIISAIAQQGGAQEETLCDRFRRMRAVAASRGEAFDETFDSLTRENNLSGRFDSLQHKTFWYAEPATQDFALEDFLKIMALTATDPIIRQARHISFERLMRAMYYDYRGVKKVNVYKLRIIEKYLRELSWQQQEGWLLRQGEHLRVALEAGEPASDTVFFEFVFSPAAEKLIEFCVEAEKSALYEHAVLMLFDLFDLRRDAYDRFHNEADYLADMNSSADYKRVLLDYVVGTKVVDIGPGGGVLLDLLEEERPGTEPIGIDIASNVVEALNRKKQLENRRWEVKQGDALRLQELLGPESVDTVIFSSILHELYSYIPFEGSKFNVRTIEAALVSAFEILKPGGRILIRDGVMTEPDGMRRIRFLREDGMSWLERYARDFKGRTIRYEKLSDQEAQMPVNDAMEFLYTYTWGEEAYVHEVQEQFGCFTLSAYENCIVKLFGGKARIVVSRAYLQAGYTEALAEKIRFMDDNGAEVPLPDSTCLLVVEKN</sequence>
<dbReference type="GO" id="GO:0032259">
    <property type="term" value="P:methylation"/>
    <property type="evidence" value="ECO:0007669"/>
    <property type="project" value="UniProtKB-KW"/>
</dbReference>
<gene>
    <name evidence="2" type="ORF">D3P08_22270</name>
</gene>
<keyword evidence="2" id="KW-0489">Methyltransferase</keyword>
<evidence type="ECO:0000259" key="1">
    <source>
        <dbReference type="Pfam" id="PF13847"/>
    </source>
</evidence>
<dbReference type="Proteomes" id="UP000266482">
    <property type="component" value="Unassembled WGS sequence"/>
</dbReference>
<accession>A0A3A1UP25</accession>
<dbReference type="InterPro" id="IPR029063">
    <property type="entry name" value="SAM-dependent_MTases_sf"/>
</dbReference>
<dbReference type="NCBIfam" id="NF005379">
    <property type="entry name" value="PRK06922.1"/>
    <property type="match status" value="1"/>
</dbReference>
<dbReference type="GO" id="GO:0008168">
    <property type="term" value="F:methyltransferase activity"/>
    <property type="evidence" value="ECO:0007669"/>
    <property type="project" value="UniProtKB-KW"/>
</dbReference>
<dbReference type="EMBL" id="QXQA01000017">
    <property type="protein sequence ID" value="RIX49995.1"/>
    <property type="molecule type" value="Genomic_DNA"/>
</dbReference>
<reference evidence="2 3" key="1">
    <citation type="submission" date="2018-09" db="EMBL/GenBank/DDBJ databases">
        <title>Paenibacillus aracenensis nov. sp. isolated from a cave in southern Spain.</title>
        <authorList>
            <person name="Jurado V."/>
            <person name="Gutierrez-Patricio S."/>
            <person name="Gonzalez-Pimentel J.L."/>
            <person name="Miller A.Z."/>
            <person name="Laiz L."/>
            <person name="Saiz-Jimenez C."/>
        </authorList>
    </citation>
    <scope>NUCLEOTIDE SEQUENCE [LARGE SCALE GENOMIC DNA]</scope>
    <source>
        <strain evidence="2 3">DSM 22867</strain>
    </source>
</reference>
<dbReference type="Pfam" id="PF13847">
    <property type="entry name" value="Methyltransf_31"/>
    <property type="match status" value="1"/>
</dbReference>
<evidence type="ECO:0000313" key="2">
    <source>
        <dbReference type="EMBL" id="RIX49995.1"/>
    </source>
</evidence>
<name>A0A3A1UP25_9BACL</name>
<keyword evidence="2" id="KW-0808">Transferase</keyword>
<dbReference type="OrthoDB" id="5106431at2"/>
<dbReference type="AlphaFoldDB" id="A0A3A1UP25"/>
<keyword evidence="3" id="KW-1185">Reference proteome</keyword>
<dbReference type="SUPFAM" id="SSF53335">
    <property type="entry name" value="S-adenosyl-L-methionine-dependent methyltransferases"/>
    <property type="match status" value="1"/>
</dbReference>